<dbReference type="Proteomes" id="UP000283522">
    <property type="component" value="Unassembled WGS sequence"/>
</dbReference>
<dbReference type="EMBL" id="QXML01000004">
    <property type="protein sequence ID" value="RIW15643.1"/>
    <property type="molecule type" value="Genomic_DNA"/>
</dbReference>
<gene>
    <name evidence="2" type="ORF">D0X99_09435</name>
</gene>
<feature type="signal peptide" evidence="1">
    <location>
        <begin position="1"/>
        <end position="27"/>
    </location>
</feature>
<feature type="chain" id="PRO_5019343307" evidence="1">
    <location>
        <begin position="28"/>
        <end position="264"/>
    </location>
</feature>
<accession>A0A418PRX9</accession>
<proteinExistence type="predicted"/>
<name>A0A418PRX9_9BACT</name>
<keyword evidence="1" id="KW-0732">Signal</keyword>
<evidence type="ECO:0000313" key="3">
    <source>
        <dbReference type="Proteomes" id="UP000283522"/>
    </source>
</evidence>
<dbReference type="Pfam" id="PF04338">
    <property type="entry name" value="DUF481"/>
    <property type="match status" value="1"/>
</dbReference>
<evidence type="ECO:0000313" key="2">
    <source>
        <dbReference type="EMBL" id="RIW15643.1"/>
    </source>
</evidence>
<protein>
    <submittedName>
        <fullName evidence="2">DUF481 domain-containing protein</fullName>
    </submittedName>
</protein>
<dbReference type="AlphaFoldDB" id="A0A418PRX9"/>
<dbReference type="OrthoDB" id="821377at2"/>
<reference evidence="2 3" key="1">
    <citation type="submission" date="2018-09" db="EMBL/GenBank/DDBJ databases">
        <authorList>
            <person name="Wang X."/>
            <person name="Du Z."/>
        </authorList>
    </citation>
    <scope>NUCLEOTIDE SEQUENCE [LARGE SCALE GENOMIC DNA]</scope>
    <source>
        <strain evidence="2 3">N3</strain>
    </source>
</reference>
<sequence length="264" mass="30938">MWMRRNFGPPFFLSCLILLSFFDPVMAQLNESDTARFQLRAGMTGALQKGNVDLLIIRGKLDLVSNSYKKLVFKSQNNSLYQEFSGFKADNDINSRNYLYFKPFRKYYPFAMVYFQTNYRREIKSRIFGGAGYTWQVIQLPKSNLKLSGSLVYETTSFRNDLYNESYYNGRSDIPLWRGTIYLAGWHKLLDQKIRLYYSGYWQPGLEEVPNNRTSLEIGFDLSVWKGLSATAQYTYTFEEVVTTKVLQEDRILTFGISYQLKKN</sequence>
<dbReference type="InterPro" id="IPR007433">
    <property type="entry name" value="DUF481"/>
</dbReference>
<keyword evidence="3" id="KW-1185">Reference proteome</keyword>
<organism evidence="2 3">
    <name type="scientific">Algoriphagus lacus</name>
    <dbReference type="NCBI Taxonomy" id="2056311"/>
    <lineage>
        <taxon>Bacteria</taxon>
        <taxon>Pseudomonadati</taxon>
        <taxon>Bacteroidota</taxon>
        <taxon>Cytophagia</taxon>
        <taxon>Cytophagales</taxon>
        <taxon>Cyclobacteriaceae</taxon>
        <taxon>Algoriphagus</taxon>
    </lineage>
</organism>
<evidence type="ECO:0000256" key="1">
    <source>
        <dbReference type="SAM" id="SignalP"/>
    </source>
</evidence>
<comment type="caution">
    <text evidence="2">The sequence shown here is derived from an EMBL/GenBank/DDBJ whole genome shotgun (WGS) entry which is preliminary data.</text>
</comment>